<evidence type="ECO:0000313" key="14">
    <source>
        <dbReference type="Ensembl" id="ENSOTSP00005104760.2"/>
    </source>
</evidence>
<dbReference type="GO" id="GO:0032190">
    <property type="term" value="F:acrosin binding"/>
    <property type="evidence" value="ECO:0007669"/>
    <property type="project" value="TreeGrafter"/>
</dbReference>
<gene>
    <name evidence="14" type="primary">R3HDM1</name>
</gene>
<feature type="compositionally biased region" description="Low complexity" evidence="11">
    <location>
        <begin position="516"/>
        <end position="528"/>
    </location>
</feature>
<evidence type="ECO:0000256" key="3">
    <source>
        <dbReference type="ARBA" id="ARBA00022530"/>
    </source>
</evidence>
<feature type="compositionally biased region" description="Pro residues" evidence="11">
    <location>
        <begin position="707"/>
        <end position="720"/>
    </location>
</feature>
<keyword evidence="6" id="KW-1133">Transmembrane helix</keyword>
<accession>A0A8C8K7I2</accession>
<reference evidence="14" key="1">
    <citation type="submission" date="2025-08" db="UniProtKB">
        <authorList>
            <consortium name="Ensembl"/>
        </authorList>
    </citation>
    <scope>IDENTIFICATION</scope>
</reference>
<keyword evidence="3" id="KW-0272">Extracellular matrix</keyword>
<keyword evidence="4" id="KW-0165">Cleavage on pair of basic residues</keyword>
<evidence type="ECO:0000256" key="12">
    <source>
        <dbReference type="SAM" id="SignalP"/>
    </source>
</evidence>
<name>A0A8C8K7I2_ONCTS</name>
<evidence type="ECO:0000256" key="6">
    <source>
        <dbReference type="ARBA" id="ARBA00022989"/>
    </source>
</evidence>
<dbReference type="InterPro" id="IPR001507">
    <property type="entry name" value="ZP_dom"/>
</dbReference>
<feature type="chain" id="PRO_5044297914" description="ZP domain-containing protein" evidence="12">
    <location>
        <begin position="25"/>
        <end position="1043"/>
    </location>
</feature>
<evidence type="ECO:0000259" key="13">
    <source>
        <dbReference type="PROSITE" id="PS51034"/>
    </source>
</evidence>
<protein>
    <recommendedName>
        <fullName evidence="13">ZP domain-containing protein</fullName>
    </recommendedName>
</protein>
<evidence type="ECO:0000256" key="5">
    <source>
        <dbReference type="ARBA" id="ARBA00022692"/>
    </source>
</evidence>
<keyword evidence="8" id="KW-1015">Disulfide bond</keyword>
<feature type="compositionally biased region" description="Low complexity" evidence="11">
    <location>
        <begin position="677"/>
        <end position="695"/>
    </location>
</feature>
<dbReference type="GeneTree" id="ENSGT00940000161324"/>
<keyword evidence="7" id="KW-0472">Membrane</keyword>
<feature type="compositionally biased region" description="Low complexity" evidence="11">
    <location>
        <begin position="607"/>
        <end position="624"/>
    </location>
</feature>
<evidence type="ECO:0000256" key="7">
    <source>
        <dbReference type="ARBA" id="ARBA00023136"/>
    </source>
</evidence>
<dbReference type="PANTHER" id="PTHR23343:SF117">
    <property type="entry name" value="ZONA PELLUCIDA SPERM-BINDING PROTEIN 4-LIKE ISOFORM X1"/>
    <property type="match status" value="1"/>
</dbReference>
<evidence type="ECO:0000256" key="1">
    <source>
        <dbReference type="ARBA" id="ARBA00004251"/>
    </source>
</evidence>
<dbReference type="GO" id="GO:0005886">
    <property type="term" value="C:plasma membrane"/>
    <property type="evidence" value="ECO:0007669"/>
    <property type="project" value="UniProtKB-SubCell"/>
</dbReference>
<evidence type="ECO:0000256" key="4">
    <source>
        <dbReference type="ARBA" id="ARBA00022685"/>
    </source>
</evidence>
<proteinExistence type="predicted"/>
<dbReference type="InterPro" id="IPR042235">
    <property type="entry name" value="ZP-C_dom"/>
</dbReference>
<dbReference type="InterPro" id="IPR051148">
    <property type="entry name" value="Zona_Pellucida_Domain_gp"/>
</dbReference>
<dbReference type="Ensembl" id="ENSOTST00005113207.2">
    <property type="protein sequence ID" value="ENSOTSP00005104760.2"/>
    <property type="gene ID" value="ENSOTSG00005047829.2"/>
</dbReference>
<keyword evidence="3" id="KW-0964">Secreted</keyword>
<keyword evidence="2" id="KW-1003">Cell membrane</keyword>
<dbReference type="InterPro" id="IPR055355">
    <property type="entry name" value="ZP-C"/>
</dbReference>
<dbReference type="PANTHER" id="PTHR23343">
    <property type="entry name" value="ZONA PELLUCIDA SPERM-BINDING PROTEIN"/>
    <property type="match status" value="1"/>
</dbReference>
<organism evidence="14 15">
    <name type="scientific">Oncorhynchus tshawytscha</name>
    <name type="common">Chinook salmon</name>
    <name type="synonym">Salmo tshawytscha</name>
    <dbReference type="NCBI Taxonomy" id="74940"/>
    <lineage>
        <taxon>Eukaryota</taxon>
        <taxon>Metazoa</taxon>
        <taxon>Chordata</taxon>
        <taxon>Craniata</taxon>
        <taxon>Vertebrata</taxon>
        <taxon>Euteleostomi</taxon>
        <taxon>Actinopterygii</taxon>
        <taxon>Neopterygii</taxon>
        <taxon>Teleostei</taxon>
        <taxon>Protacanthopterygii</taxon>
        <taxon>Salmoniformes</taxon>
        <taxon>Salmonidae</taxon>
        <taxon>Salmoninae</taxon>
        <taxon>Oncorhynchus</taxon>
    </lineage>
</organism>
<feature type="region of interest" description="Disordered" evidence="11">
    <location>
        <begin position="494"/>
        <end position="528"/>
    </location>
</feature>
<feature type="compositionally biased region" description="Polar residues" evidence="11">
    <location>
        <begin position="497"/>
        <end position="508"/>
    </location>
</feature>
<evidence type="ECO:0000256" key="10">
    <source>
        <dbReference type="ARBA" id="ARBA00024183"/>
    </source>
</evidence>
<dbReference type="PROSITE" id="PS51034">
    <property type="entry name" value="ZP_2"/>
    <property type="match status" value="1"/>
</dbReference>
<dbReference type="Gene3D" id="2.60.40.4100">
    <property type="entry name" value="Zona pellucida, ZP-C domain"/>
    <property type="match status" value="1"/>
</dbReference>
<dbReference type="GO" id="GO:0060468">
    <property type="term" value="P:prevention of polyspermy"/>
    <property type="evidence" value="ECO:0007669"/>
    <property type="project" value="TreeGrafter"/>
</dbReference>
<feature type="domain" description="ZP" evidence="13">
    <location>
        <begin position="761"/>
        <end position="1024"/>
    </location>
</feature>
<dbReference type="SMART" id="SM00241">
    <property type="entry name" value="ZP"/>
    <property type="match status" value="1"/>
</dbReference>
<comment type="subcellular location">
    <subcellularLocation>
        <location evidence="1">Cell membrane</location>
        <topology evidence="1">Single-pass type I membrane protein</topology>
    </subcellularLocation>
    <subcellularLocation>
        <location evidence="10">Zona pellucida</location>
    </subcellularLocation>
</comment>
<evidence type="ECO:0000256" key="11">
    <source>
        <dbReference type="SAM" id="MobiDB-lite"/>
    </source>
</evidence>
<dbReference type="AlphaFoldDB" id="A0A8C8K7I2"/>
<evidence type="ECO:0000256" key="9">
    <source>
        <dbReference type="ARBA" id="ARBA00023279"/>
    </source>
</evidence>
<keyword evidence="12" id="KW-0732">Signal</keyword>
<keyword evidence="15" id="KW-1185">Reference proteome</keyword>
<keyword evidence="9" id="KW-0278">Fertilization</keyword>
<evidence type="ECO:0000256" key="2">
    <source>
        <dbReference type="ARBA" id="ARBA00022475"/>
    </source>
</evidence>
<dbReference type="GO" id="GO:0035805">
    <property type="term" value="C:egg coat"/>
    <property type="evidence" value="ECO:0007669"/>
    <property type="project" value="UniProtKB-SubCell"/>
</dbReference>
<feature type="compositionally biased region" description="Low complexity" evidence="11">
    <location>
        <begin position="458"/>
        <end position="471"/>
    </location>
</feature>
<evidence type="ECO:0000256" key="8">
    <source>
        <dbReference type="ARBA" id="ARBA00023157"/>
    </source>
</evidence>
<dbReference type="Pfam" id="PF00100">
    <property type="entry name" value="Zona_pellucida"/>
    <property type="match status" value="1"/>
</dbReference>
<evidence type="ECO:0000313" key="15">
    <source>
        <dbReference type="Proteomes" id="UP000694402"/>
    </source>
</evidence>
<feature type="region of interest" description="Disordered" evidence="11">
    <location>
        <begin position="600"/>
        <end position="732"/>
    </location>
</feature>
<sequence length="1043" mass="115410">MYFTHKCYGILLLYILTITRYLRGQAHDSTGKIIIHTPVEFTESTQNPLSSDSVSRNDKLTHYTPTTKTNVRQTNQSRNRVEMPARRQIHETKPREIGESYENVYFRTLSPDFGDLNRSRLSGRKRMVVFNDKNDKYHAKQHEEKHSDGVPFKSYRNIDCNQGKIQNLHCGKFSITGNDENHSQMAYHSNSVTPGVRAGKIRVRGEIAKAESWMRMEPDVECGDESMTLTVRGRRALHLLVDRANASAVPLAQLPSQCGYSVESTWRDLTFVVPYNACHVNQEVDGSYVLPLIWRGTPVKMSCPMSQALAPSSLCCSSQGMTVRLQVQGAKEELRVKVRGKWMPLLSLALQCGYSMDRQHGTLLISAPFTACGITSKDGKYTLSLQIGEKAVTLACPSLPVQPPPIQKHRLGLQTNNPSRPMDEHPPVVPSPPASSPDQSGKSHPHGHLKWLPQQQPSNSHTAQSLSTSSTSVAHAATKPLLFPNFPPLYYPHLKSPISNPQQEQNPVTVLPTAPPASSSTSTPASGHPVYPHYYDHPYYYYTMPYDPYRLPQPVDHAFSAPSKGAPTPSQTSAHHTMETFHQPALPYDYSQAKMPIQITTQPRPSPATNSPQTSTPTPESTTPEIPPFPFDPYYHPGMSIYDQDQSYDPSTHAEKTSGAQASLDSDHYRRGSFARTPVASPTHAPHPTTNPTHNPSHHHIIHPQPSTIPSPHRPNPGPPGDLSDPVMKDPGFKTDTHTPCGLSDQDCDGSLGCCSYLVNECTSGRQFVFAVPGSLVDPTVSHPPLPVDSHVSCTPQRMTSGLYSVPLDGCGVHRYEDGQAMVHLLEFNALLSTQHKHSTTSEDSPVRLMVECRSIPGSPGRVRYQVMNTTPSPPVPTQGSLAVQLRIATDEHYSSFYSEKHRPLSLLQGQPLHLEVGLLSPPDMDPGLVLLVHYCLAYPDTPRARWLLIYDGCPSRGDSQAPPPPPAQPRHTRRLTITTFQSLPTGSPSHLEVRFSQWCHIIDSLIQYCLISAFECVVLSSSTTDLLHVLHGGVLPIRRGLY</sequence>
<keyword evidence="5" id="KW-0812">Transmembrane</keyword>
<feature type="signal peptide" evidence="12">
    <location>
        <begin position="1"/>
        <end position="24"/>
    </location>
</feature>
<feature type="region of interest" description="Disordered" evidence="11">
    <location>
        <begin position="403"/>
        <end position="471"/>
    </location>
</feature>
<dbReference type="Proteomes" id="UP000694402">
    <property type="component" value="Unassembled WGS sequence"/>
</dbReference>
<dbReference type="GO" id="GO:0007339">
    <property type="term" value="P:binding of sperm to zona pellucida"/>
    <property type="evidence" value="ECO:0007669"/>
    <property type="project" value="TreeGrafter"/>
</dbReference>
<reference evidence="14" key="2">
    <citation type="submission" date="2025-09" db="UniProtKB">
        <authorList>
            <consortium name="Ensembl"/>
        </authorList>
    </citation>
    <scope>IDENTIFICATION</scope>
</reference>
<dbReference type="GO" id="GO:0035804">
    <property type="term" value="F:structural constituent of egg coat"/>
    <property type="evidence" value="ECO:0007669"/>
    <property type="project" value="TreeGrafter"/>
</dbReference>